<feature type="compositionally biased region" description="Polar residues" evidence="1">
    <location>
        <begin position="109"/>
        <end position="138"/>
    </location>
</feature>
<evidence type="ECO:0000256" key="1">
    <source>
        <dbReference type="SAM" id="MobiDB-lite"/>
    </source>
</evidence>
<feature type="compositionally biased region" description="Basic residues" evidence="1">
    <location>
        <begin position="62"/>
        <end position="72"/>
    </location>
</feature>
<feature type="compositionally biased region" description="Low complexity" evidence="1">
    <location>
        <begin position="188"/>
        <end position="201"/>
    </location>
</feature>
<accession>A0A0D2WPE8</accession>
<sequence length="436" mass="46908">MPAGRPRLPSTKAKAAVTGYAALTDSLRITGAPQNPRRPLPSISTSTGGAGAAAGASATPKGKGKGKGKGKARQRDQNATSDSSQSSDSASDNDEDREHGAAAAAHMDSQATDAGTHSPSSSSRHMAKSGSSPSTPTLKNKARIARLLEAAAIVSPAENNRFVDLDQVSASQTASQRRTTASQRMLDRTLASRAAAAAAADNDADTDGGDEEQRETQDDDQDAYSETDESESEFEWSQLDADMPPANEATDQDNPALLRPLRKTWPNVLDFQSPECDETLRAELVALAHHCWRHRPAELRRSSKFSSNAATAGEASTLLGSIGENDMPDLLCNLVVERTIVFLDSLIREVRNFGKFKHRQTDKRRGADAVSVFSAASLCTLDAEALRRARGRLTSSGLVTTEQLTRRKKEYRWRRRKRARRDEENGSTSEASSSSS</sequence>
<feature type="compositionally biased region" description="Polar residues" evidence="1">
    <location>
        <begin position="168"/>
        <end position="183"/>
    </location>
</feature>
<feature type="compositionally biased region" description="Low complexity" evidence="1">
    <location>
        <begin position="427"/>
        <end position="436"/>
    </location>
</feature>
<feature type="region of interest" description="Disordered" evidence="1">
    <location>
        <begin position="153"/>
        <end position="253"/>
    </location>
</feature>
<proteinExistence type="predicted"/>
<feature type="compositionally biased region" description="Acidic residues" evidence="1">
    <location>
        <begin position="202"/>
        <end position="234"/>
    </location>
</feature>
<name>A0A0D2WPE8_CAPO3</name>
<feature type="region of interest" description="Disordered" evidence="1">
    <location>
        <begin position="26"/>
        <end position="140"/>
    </location>
</feature>
<dbReference type="AlphaFoldDB" id="A0A0D2WPE8"/>
<organism evidence="2 3">
    <name type="scientific">Capsaspora owczarzaki (strain ATCC 30864)</name>
    <dbReference type="NCBI Taxonomy" id="595528"/>
    <lineage>
        <taxon>Eukaryota</taxon>
        <taxon>Filasterea</taxon>
        <taxon>Capsaspora</taxon>
    </lineage>
</organism>
<gene>
    <name evidence="2" type="ORF">CAOG_004048</name>
</gene>
<evidence type="ECO:0000313" key="3">
    <source>
        <dbReference type="Proteomes" id="UP000008743"/>
    </source>
</evidence>
<protein>
    <submittedName>
        <fullName evidence="2">Uncharacterized protein</fullName>
    </submittedName>
</protein>
<reference evidence="3" key="1">
    <citation type="submission" date="2011-02" db="EMBL/GenBank/DDBJ databases">
        <title>The Genome Sequence of Capsaspora owczarzaki ATCC 30864.</title>
        <authorList>
            <person name="Russ C."/>
            <person name="Cuomo C."/>
            <person name="Burger G."/>
            <person name="Gray M.W."/>
            <person name="Holland P.W.H."/>
            <person name="King N."/>
            <person name="Lang F.B.F."/>
            <person name="Roger A.J."/>
            <person name="Ruiz-Trillo I."/>
            <person name="Young S.K."/>
            <person name="Zeng Q."/>
            <person name="Gargeya S."/>
            <person name="Alvarado L."/>
            <person name="Berlin A."/>
            <person name="Chapman S.B."/>
            <person name="Chen Z."/>
            <person name="Freedman E."/>
            <person name="Gellesch M."/>
            <person name="Goldberg J."/>
            <person name="Griggs A."/>
            <person name="Gujja S."/>
            <person name="Heilman E."/>
            <person name="Heiman D."/>
            <person name="Howarth C."/>
            <person name="Mehta T."/>
            <person name="Neiman D."/>
            <person name="Pearson M."/>
            <person name="Roberts A."/>
            <person name="Saif S."/>
            <person name="Shea T."/>
            <person name="Shenoy N."/>
            <person name="Sisk P."/>
            <person name="Stolte C."/>
            <person name="Sykes S."/>
            <person name="White J."/>
            <person name="Yandava C."/>
            <person name="Haas B."/>
            <person name="Nusbaum C."/>
            <person name="Birren B."/>
        </authorList>
    </citation>
    <scope>NUCLEOTIDE SEQUENCE</scope>
    <source>
        <strain evidence="3">ATCC 30864</strain>
    </source>
</reference>
<feature type="compositionally biased region" description="Low complexity" evidence="1">
    <location>
        <begin position="77"/>
        <end position="90"/>
    </location>
</feature>
<dbReference type="InParanoid" id="A0A0D2WPE8"/>
<feature type="region of interest" description="Disordered" evidence="1">
    <location>
        <begin position="408"/>
        <end position="436"/>
    </location>
</feature>
<dbReference type="Proteomes" id="UP000008743">
    <property type="component" value="Unassembled WGS sequence"/>
</dbReference>
<dbReference type="EMBL" id="KE346365">
    <property type="protein sequence ID" value="KJE93230.1"/>
    <property type="molecule type" value="Genomic_DNA"/>
</dbReference>
<evidence type="ECO:0000313" key="2">
    <source>
        <dbReference type="EMBL" id="KJE93230.1"/>
    </source>
</evidence>
<feature type="compositionally biased region" description="Basic residues" evidence="1">
    <location>
        <begin position="408"/>
        <end position="419"/>
    </location>
</feature>
<keyword evidence="3" id="KW-1185">Reference proteome</keyword>